<feature type="compositionally biased region" description="Low complexity" evidence="4">
    <location>
        <begin position="486"/>
        <end position="506"/>
    </location>
</feature>
<feature type="region of interest" description="Disordered" evidence="4">
    <location>
        <begin position="327"/>
        <end position="360"/>
    </location>
</feature>
<sequence length="562" mass="55542">MSADGYGLGIDLGDATITVAACSPGDERCAEPLRLPPLPDTGCTGALLDRVGDPVPLYVDGRPRPAADAVAAVIAEVVERVAEQRGPAAATVVTVPPSWSEHRRQALDEALHGTATLVSSAVAVTRHGRATGTVPAVATVAVYDLGASTLDTAVVRADADGDLAHVAPPPAPLPWGGRDVDDAVVEHVRSFLPTTPTALRTACVAAKEALSTQTDVRVEIDGQTRPIRLVREDLDELLADAVTESVGALRAAVTGAGLEPSELDGIVLAGGGARLPAVAEALSADLGLPVLMTDEPEQAAACGAAELALDLIEAPAVPTVELAVVADEEPGDAFVEDDVPEDDEPYEDDELAGRRRRRPTGPAALSRVALVAALFVAILATPVTLLAALDSGVLASHGGGAASAADSSPAAGTTGPDSPAAATGPAGTTAAAHGTSRSAGHSTRAASPRSSSKAGTGGSTASRAAAAAASSPAAASAAAAPVDTTVATTDPGTTAAAPVTDPAPVTSDPPPVTSDPPPVTSDPPPVTSDPPPVTSDPPPVTSDPPPPPPADTPPADTAPATP</sequence>
<dbReference type="Gene3D" id="3.90.640.10">
    <property type="entry name" value="Actin, Chain A, domain 4"/>
    <property type="match status" value="1"/>
</dbReference>
<dbReference type="PRINTS" id="PR00301">
    <property type="entry name" value="HEATSHOCK70"/>
</dbReference>
<dbReference type="RefSeq" id="WP_179716129.1">
    <property type="nucleotide sequence ID" value="NZ_JACBZT010000001.1"/>
</dbReference>
<dbReference type="InterPro" id="IPR043129">
    <property type="entry name" value="ATPase_NBD"/>
</dbReference>
<accession>A0A853CHF9</accession>
<feature type="compositionally biased region" description="Acidic residues" evidence="4">
    <location>
        <begin position="327"/>
        <end position="350"/>
    </location>
</feature>
<dbReference type="Gene3D" id="3.30.420.40">
    <property type="match status" value="2"/>
</dbReference>
<keyword evidence="6" id="KW-1185">Reference proteome</keyword>
<dbReference type="Proteomes" id="UP000541969">
    <property type="component" value="Unassembled WGS sequence"/>
</dbReference>
<dbReference type="EMBL" id="JACBZT010000001">
    <property type="protein sequence ID" value="NYJ05483.1"/>
    <property type="molecule type" value="Genomic_DNA"/>
</dbReference>
<reference evidence="5 6" key="1">
    <citation type="submission" date="2020-07" db="EMBL/GenBank/DDBJ databases">
        <title>Sequencing the genomes of 1000 actinobacteria strains.</title>
        <authorList>
            <person name="Klenk H.-P."/>
        </authorList>
    </citation>
    <scope>NUCLEOTIDE SEQUENCE [LARGE SCALE GENOMIC DNA]</scope>
    <source>
        <strain evidence="5 6">DSM 104001</strain>
    </source>
</reference>
<keyword evidence="2" id="KW-0067">ATP-binding</keyword>
<feature type="region of interest" description="Disordered" evidence="4">
    <location>
        <begin position="398"/>
        <end position="459"/>
    </location>
</feature>
<name>A0A853CHF9_9ACTN</name>
<dbReference type="Pfam" id="PF00012">
    <property type="entry name" value="HSP70"/>
    <property type="match status" value="1"/>
</dbReference>
<dbReference type="GO" id="GO:0005524">
    <property type="term" value="F:ATP binding"/>
    <property type="evidence" value="ECO:0007669"/>
    <property type="project" value="UniProtKB-KW"/>
</dbReference>
<dbReference type="PANTHER" id="PTHR42749">
    <property type="entry name" value="CELL SHAPE-DETERMINING PROTEIN MREB"/>
    <property type="match status" value="1"/>
</dbReference>
<feature type="compositionally biased region" description="Low complexity" evidence="4">
    <location>
        <begin position="553"/>
        <end position="562"/>
    </location>
</feature>
<dbReference type="GO" id="GO:0140662">
    <property type="term" value="F:ATP-dependent protein folding chaperone"/>
    <property type="evidence" value="ECO:0007669"/>
    <property type="project" value="InterPro"/>
</dbReference>
<feature type="compositionally biased region" description="Polar residues" evidence="4">
    <location>
        <begin position="444"/>
        <end position="453"/>
    </location>
</feature>
<organism evidence="5 6">
    <name type="scientific">Petropleomorpha daqingensis</name>
    <dbReference type="NCBI Taxonomy" id="2026353"/>
    <lineage>
        <taxon>Bacteria</taxon>
        <taxon>Bacillati</taxon>
        <taxon>Actinomycetota</taxon>
        <taxon>Actinomycetes</taxon>
        <taxon>Geodermatophilales</taxon>
        <taxon>Geodermatophilaceae</taxon>
        <taxon>Petropleomorpha</taxon>
    </lineage>
</organism>
<proteinExistence type="predicted"/>
<dbReference type="PANTHER" id="PTHR42749:SF1">
    <property type="entry name" value="CELL SHAPE-DETERMINING PROTEIN MREB"/>
    <property type="match status" value="1"/>
</dbReference>
<feature type="region of interest" description="Disordered" evidence="4">
    <location>
        <begin position="486"/>
        <end position="562"/>
    </location>
</feature>
<gene>
    <name evidence="5" type="ORF">GGQ55_001761</name>
</gene>
<protein>
    <submittedName>
        <fullName evidence="5">Actin-like ATPase involved in cell morphogenesis</fullName>
    </submittedName>
</protein>
<feature type="compositionally biased region" description="Pro residues" evidence="4">
    <location>
        <begin position="507"/>
        <end position="552"/>
    </location>
</feature>
<evidence type="ECO:0000256" key="3">
    <source>
        <dbReference type="ARBA" id="ARBA00023186"/>
    </source>
</evidence>
<dbReference type="SUPFAM" id="SSF53067">
    <property type="entry name" value="Actin-like ATPase domain"/>
    <property type="match status" value="1"/>
</dbReference>
<keyword evidence="3" id="KW-0143">Chaperone</keyword>
<evidence type="ECO:0000256" key="1">
    <source>
        <dbReference type="ARBA" id="ARBA00022741"/>
    </source>
</evidence>
<dbReference type="InterPro" id="IPR013126">
    <property type="entry name" value="Hsp_70_fam"/>
</dbReference>
<keyword evidence="1" id="KW-0547">Nucleotide-binding</keyword>
<comment type="caution">
    <text evidence="5">The sequence shown here is derived from an EMBL/GenBank/DDBJ whole genome shotgun (WGS) entry which is preliminary data.</text>
</comment>
<evidence type="ECO:0000313" key="5">
    <source>
        <dbReference type="EMBL" id="NYJ05483.1"/>
    </source>
</evidence>
<feature type="compositionally biased region" description="Low complexity" evidence="4">
    <location>
        <begin position="398"/>
        <end position="442"/>
    </location>
</feature>
<evidence type="ECO:0000313" key="6">
    <source>
        <dbReference type="Proteomes" id="UP000541969"/>
    </source>
</evidence>
<dbReference type="AlphaFoldDB" id="A0A853CHF9"/>
<evidence type="ECO:0000256" key="4">
    <source>
        <dbReference type="SAM" id="MobiDB-lite"/>
    </source>
</evidence>
<evidence type="ECO:0000256" key="2">
    <source>
        <dbReference type="ARBA" id="ARBA00022840"/>
    </source>
</evidence>